<evidence type="ECO:0000256" key="1">
    <source>
        <dbReference type="SAM" id="Phobius"/>
    </source>
</evidence>
<feature type="transmembrane region" description="Helical" evidence="1">
    <location>
        <begin position="42"/>
        <end position="63"/>
    </location>
</feature>
<keyword evidence="1" id="KW-1133">Transmembrane helix</keyword>
<evidence type="ECO:0000313" key="3">
    <source>
        <dbReference type="EMBL" id="ASB41149.1"/>
    </source>
</evidence>
<keyword evidence="1" id="KW-0812">Transmembrane</keyword>
<dbReference type="Gene3D" id="3.30.565.10">
    <property type="entry name" value="Histidine kinase-like ATPase, C-terminal domain"/>
    <property type="match status" value="1"/>
</dbReference>
<dbReference type="EMBL" id="CP065321">
    <property type="protein sequence ID" value="QQR30421.1"/>
    <property type="molecule type" value="Genomic_DNA"/>
</dbReference>
<proteinExistence type="predicted"/>
<reference evidence="5" key="2">
    <citation type="submission" date="2017-05" db="EMBL/GenBank/DDBJ databases">
        <title>Improved OligoMM genomes.</title>
        <authorList>
            <person name="Garzetti D."/>
        </authorList>
    </citation>
    <scope>NUCLEOTIDE SEQUENCE [LARGE SCALE GENOMIC DNA]</scope>
    <source>
        <strain evidence="5">KB18</strain>
    </source>
</reference>
<reference evidence="3" key="1">
    <citation type="journal article" date="2017" name="Genome Announc.">
        <title>High-Quality Whole-Genome Sequences of the Oligo-Mouse-Microbiota Bacterial Community.</title>
        <authorList>
            <person name="Garzetti D."/>
            <person name="Brugiroux S."/>
            <person name="Bunk B."/>
            <person name="Pukall R."/>
            <person name="McCoy K.D."/>
            <person name="Macpherson A.J."/>
            <person name="Stecher B."/>
        </authorList>
    </citation>
    <scope>NUCLEOTIDE SEQUENCE</scope>
    <source>
        <strain evidence="3">KB18</strain>
    </source>
</reference>
<dbReference type="CDD" id="cd16935">
    <property type="entry name" value="HATPase_AgrC-ComD-like"/>
    <property type="match status" value="1"/>
</dbReference>
<dbReference type="PANTHER" id="PTHR40448">
    <property type="entry name" value="TWO-COMPONENT SENSOR HISTIDINE KINASE"/>
    <property type="match status" value="1"/>
</dbReference>
<keyword evidence="5" id="KW-1185">Reference proteome</keyword>
<dbReference type="AlphaFoldDB" id="A0A1Z2XRW1"/>
<name>A0A1Z2XRW1_9FIRM</name>
<feature type="transmembrane region" description="Helical" evidence="1">
    <location>
        <begin position="75"/>
        <end position="93"/>
    </location>
</feature>
<dbReference type="PANTHER" id="PTHR40448:SF1">
    <property type="entry name" value="TWO-COMPONENT SENSOR HISTIDINE KINASE"/>
    <property type="match status" value="1"/>
</dbReference>
<dbReference type="KEGG" id="amur:ADH66_11075"/>
<dbReference type="Proteomes" id="UP000196710">
    <property type="component" value="Chromosome"/>
</dbReference>
<protein>
    <submittedName>
        <fullName evidence="4">GHKL domain-containing protein</fullName>
    </submittedName>
</protein>
<dbReference type="InterPro" id="IPR036890">
    <property type="entry name" value="HATPase_C_sf"/>
</dbReference>
<keyword evidence="1" id="KW-0472">Membrane</keyword>
<organism evidence="4 6">
    <name type="scientific">Acutalibacter muris</name>
    <dbReference type="NCBI Taxonomy" id="1796620"/>
    <lineage>
        <taxon>Bacteria</taxon>
        <taxon>Bacillati</taxon>
        <taxon>Bacillota</taxon>
        <taxon>Clostridia</taxon>
        <taxon>Eubacteriales</taxon>
        <taxon>Acutalibacteraceae</taxon>
        <taxon>Acutalibacter</taxon>
    </lineage>
</organism>
<dbReference type="RefSeq" id="WP_066540889.1">
    <property type="nucleotide sequence ID" value="NZ_CP021422.1"/>
</dbReference>
<dbReference type="EMBL" id="CP021422">
    <property type="protein sequence ID" value="ASB41149.1"/>
    <property type="molecule type" value="Genomic_DNA"/>
</dbReference>
<evidence type="ECO:0000313" key="6">
    <source>
        <dbReference type="Proteomes" id="UP000596035"/>
    </source>
</evidence>
<dbReference type="GO" id="GO:0042802">
    <property type="term" value="F:identical protein binding"/>
    <property type="evidence" value="ECO:0007669"/>
    <property type="project" value="TreeGrafter"/>
</dbReference>
<dbReference type="SUPFAM" id="SSF55874">
    <property type="entry name" value="ATPase domain of HSP90 chaperone/DNA topoisomerase II/histidine kinase"/>
    <property type="match status" value="1"/>
</dbReference>
<evidence type="ECO:0000259" key="2">
    <source>
        <dbReference type="Pfam" id="PF14501"/>
    </source>
</evidence>
<accession>A0A1Z2XRW1</accession>
<dbReference type="InterPro" id="IPR032834">
    <property type="entry name" value="NatK-like_C"/>
</dbReference>
<evidence type="ECO:0000313" key="4">
    <source>
        <dbReference type="EMBL" id="QQR30421.1"/>
    </source>
</evidence>
<gene>
    <name evidence="3" type="ORF">ADH66_11075</name>
    <name evidence="4" type="ORF">I5Q82_01385</name>
</gene>
<evidence type="ECO:0000313" key="5">
    <source>
        <dbReference type="Proteomes" id="UP000196710"/>
    </source>
</evidence>
<dbReference type="Pfam" id="PF14501">
    <property type="entry name" value="HATPase_c_5"/>
    <property type="match status" value="1"/>
</dbReference>
<dbReference type="Proteomes" id="UP000596035">
    <property type="component" value="Chromosome"/>
</dbReference>
<reference evidence="4 6" key="3">
    <citation type="submission" date="2020-11" db="EMBL/GenBank/DDBJ databases">
        <title>Closed and high quality bacterial genomes of the OMM12 community.</title>
        <authorList>
            <person name="Marbouty M."/>
            <person name="Lamy-Besnier Q."/>
            <person name="Debarbieux L."/>
            <person name="Koszul R."/>
        </authorList>
    </citation>
    <scope>NUCLEOTIDE SEQUENCE [LARGE SCALE GENOMIC DNA]</scope>
    <source>
        <strain evidence="4 6">KB18</strain>
    </source>
</reference>
<sequence length="317" mass="35116">MMETAALLGGFLLLALSARLMYRGYAALLRRVSRWDPKPAALMLTGFSLATLFLLFIMAYAAVIIDMRLTVGSMLLGGLMILLFDNVLIYLGYRFSRQLDQRELTRQLALQRRESELSYYKALEEQYDRQRVLIHDIRKHLAAVRDLADEGDHGAVAEYIRQLEASPALQNRVRLCGNHTLDVVLARYAEICRRKDIRFTVDVRSKSVDALAPADLTAIFGNLLENAVAAATGSNDPRIDLTVDLRPGGAVSVSLVNTCISPPAPDGKGGFLSGKPGPEHGAGLRSVRMAVDQYGGAMRQYYREDTGRFHTVIVLET</sequence>
<feature type="domain" description="Sensor histidine kinase NatK-like C-terminal" evidence="2">
    <location>
        <begin position="212"/>
        <end position="301"/>
    </location>
</feature>